<reference evidence="2 3" key="1">
    <citation type="submission" date="2020-08" db="EMBL/GenBank/DDBJ databases">
        <title>Genomic Encyclopedia of Type Strains, Phase IV (KMG-IV): sequencing the most valuable type-strain genomes for metagenomic binning, comparative biology and taxonomic classification.</title>
        <authorList>
            <person name="Goeker M."/>
        </authorList>
    </citation>
    <scope>NUCLEOTIDE SEQUENCE [LARGE SCALE GENOMIC DNA]</scope>
    <source>
        <strain evidence="2 3">DSM 105074</strain>
    </source>
</reference>
<proteinExistence type="predicted"/>
<protein>
    <submittedName>
        <fullName evidence="2">Uncharacterized protein</fullName>
    </submittedName>
</protein>
<evidence type="ECO:0000313" key="2">
    <source>
        <dbReference type="EMBL" id="MBB5286885.1"/>
    </source>
</evidence>
<feature type="transmembrane region" description="Helical" evidence="1">
    <location>
        <begin position="86"/>
        <end position="106"/>
    </location>
</feature>
<dbReference type="EMBL" id="JACHGF010000012">
    <property type="protein sequence ID" value="MBB5286885.1"/>
    <property type="molecule type" value="Genomic_DNA"/>
</dbReference>
<accession>A0A840TVF7</accession>
<keyword evidence="1" id="KW-0472">Membrane</keyword>
<keyword evidence="1" id="KW-1133">Transmembrane helix</keyword>
<keyword evidence="3" id="KW-1185">Reference proteome</keyword>
<name>A0A840TVF7_9BACT</name>
<keyword evidence="1" id="KW-0812">Transmembrane</keyword>
<gene>
    <name evidence="2" type="ORF">HNQ92_005047</name>
</gene>
<comment type="caution">
    <text evidence="2">The sequence shown here is derived from an EMBL/GenBank/DDBJ whole genome shotgun (WGS) entry which is preliminary data.</text>
</comment>
<dbReference type="Proteomes" id="UP000557307">
    <property type="component" value="Unassembled WGS sequence"/>
</dbReference>
<evidence type="ECO:0000313" key="3">
    <source>
        <dbReference type="Proteomes" id="UP000557307"/>
    </source>
</evidence>
<feature type="transmembrane region" description="Helical" evidence="1">
    <location>
        <begin position="126"/>
        <end position="143"/>
    </location>
</feature>
<sequence>MNTTAAVGGGIAGAVALNVLHELYRHRDPDAPRIDLIGEEALEKSLKKINVEPPSGQTLYNLTLAGDLVSNATYYSLIGADKDKNLLLRGALFGLAAGVGAVLLPQPLGLDEAPSNRTSKTQVLTVAWYLVGGLVAAAVTQLLRDKT</sequence>
<dbReference type="RefSeq" id="WP_184178450.1">
    <property type="nucleotide sequence ID" value="NZ_JACHGF010000012.1"/>
</dbReference>
<organism evidence="2 3">
    <name type="scientific">Rhabdobacter roseus</name>
    <dbReference type="NCBI Taxonomy" id="1655419"/>
    <lineage>
        <taxon>Bacteria</taxon>
        <taxon>Pseudomonadati</taxon>
        <taxon>Bacteroidota</taxon>
        <taxon>Cytophagia</taxon>
        <taxon>Cytophagales</taxon>
        <taxon>Cytophagaceae</taxon>
        <taxon>Rhabdobacter</taxon>
    </lineage>
</organism>
<evidence type="ECO:0000256" key="1">
    <source>
        <dbReference type="SAM" id="Phobius"/>
    </source>
</evidence>
<dbReference type="AlphaFoldDB" id="A0A840TVF7"/>